<dbReference type="EMBL" id="BAABIE010000027">
    <property type="protein sequence ID" value="GAA4758956.1"/>
    <property type="molecule type" value="Genomic_DNA"/>
</dbReference>
<name>A0ABP8ZLM0_9ACTN</name>
<dbReference type="Proteomes" id="UP001500822">
    <property type="component" value="Unassembled WGS sequence"/>
</dbReference>
<evidence type="ECO:0000313" key="1">
    <source>
        <dbReference type="EMBL" id="GAA4758956.1"/>
    </source>
</evidence>
<dbReference type="Gene3D" id="3.40.50.300">
    <property type="entry name" value="P-loop containing nucleotide triphosphate hydrolases"/>
    <property type="match status" value="1"/>
</dbReference>
<accession>A0ABP8ZLM0</accession>
<protein>
    <recommendedName>
        <fullName evidence="3">UDP-N-acetylglucosamine kinase</fullName>
    </recommendedName>
</protein>
<sequence>MPDVLPGPRVVTVSDIVRTVGSVEDSRQRVVLGVVGQPGAGKSYVSERLAVALTTLGIPADVLQMDGFHLSNEQLVELVSSRCEKIVGKRFRLGTIRRSNHARNRT</sequence>
<reference evidence="2" key="1">
    <citation type="journal article" date="2019" name="Int. J. Syst. Evol. Microbiol.">
        <title>The Global Catalogue of Microorganisms (GCM) 10K type strain sequencing project: providing services to taxonomists for standard genome sequencing and annotation.</title>
        <authorList>
            <consortium name="The Broad Institute Genomics Platform"/>
            <consortium name="The Broad Institute Genome Sequencing Center for Infectious Disease"/>
            <person name="Wu L."/>
            <person name="Ma J."/>
        </authorList>
    </citation>
    <scope>NUCLEOTIDE SEQUENCE [LARGE SCALE GENOMIC DNA]</scope>
    <source>
        <strain evidence="2">JCM 18077</strain>
    </source>
</reference>
<organism evidence="1 2">
    <name type="scientific">Gordonia alkaliphila</name>
    <dbReference type="NCBI Taxonomy" id="1053547"/>
    <lineage>
        <taxon>Bacteria</taxon>
        <taxon>Bacillati</taxon>
        <taxon>Actinomycetota</taxon>
        <taxon>Actinomycetes</taxon>
        <taxon>Mycobacteriales</taxon>
        <taxon>Gordoniaceae</taxon>
        <taxon>Gordonia</taxon>
    </lineage>
</organism>
<dbReference type="SUPFAM" id="SSF52540">
    <property type="entry name" value="P-loop containing nucleoside triphosphate hydrolases"/>
    <property type="match status" value="1"/>
</dbReference>
<evidence type="ECO:0000313" key="2">
    <source>
        <dbReference type="Proteomes" id="UP001500822"/>
    </source>
</evidence>
<dbReference type="InterPro" id="IPR027417">
    <property type="entry name" value="P-loop_NTPase"/>
</dbReference>
<proteinExistence type="predicted"/>
<comment type="caution">
    <text evidence="1">The sequence shown here is derived from an EMBL/GenBank/DDBJ whole genome shotgun (WGS) entry which is preliminary data.</text>
</comment>
<evidence type="ECO:0008006" key="3">
    <source>
        <dbReference type="Google" id="ProtNLM"/>
    </source>
</evidence>
<dbReference type="RefSeq" id="WP_345314454.1">
    <property type="nucleotide sequence ID" value="NZ_BAABIE010000027.1"/>
</dbReference>
<keyword evidence="2" id="KW-1185">Reference proteome</keyword>
<gene>
    <name evidence="1" type="ORF">GCM10023217_34330</name>
</gene>